<dbReference type="EMBL" id="CP014224">
    <property type="protein sequence ID" value="ANW96074.1"/>
    <property type="molecule type" value="Genomic_DNA"/>
</dbReference>
<dbReference type="GO" id="GO:0003677">
    <property type="term" value="F:DNA binding"/>
    <property type="evidence" value="ECO:0007669"/>
    <property type="project" value="UniProtKB-UniRule"/>
</dbReference>
<evidence type="ECO:0000256" key="1">
    <source>
        <dbReference type="ARBA" id="ARBA00008857"/>
    </source>
</evidence>
<reference evidence="8 9" key="1">
    <citation type="submission" date="2016-02" db="EMBL/GenBank/DDBJ databases">
        <authorList>
            <person name="Wen L."/>
            <person name="He K."/>
            <person name="Yang H."/>
        </authorList>
    </citation>
    <scope>NUCLEOTIDE SEQUENCE [LARGE SCALE GENOMIC DNA]</scope>
    <source>
        <strain evidence="8 9">CZ1127</strain>
    </source>
</reference>
<dbReference type="Proteomes" id="UP000092967">
    <property type="component" value="Chromosome"/>
</dbReference>
<name>A0A1B1Y5Q0_9FLAO</name>
<keyword evidence="3 5" id="KW-0238">DNA-binding</keyword>
<evidence type="ECO:0000256" key="5">
    <source>
        <dbReference type="PROSITE-ProRule" id="PRU01248"/>
    </source>
</evidence>
<evidence type="ECO:0000256" key="2">
    <source>
        <dbReference type="ARBA" id="ARBA00022908"/>
    </source>
</evidence>
<dbReference type="GO" id="GO:0015074">
    <property type="term" value="P:DNA integration"/>
    <property type="evidence" value="ECO:0007669"/>
    <property type="project" value="UniProtKB-KW"/>
</dbReference>
<dbReference type="InterPro" id="IPR013762">
    <property type="entry name" value="Integrase-like_cat_sf"/>
</dbReference>
<dbReference type="Pfam" id="PF13495">
    <property type="entry name" value="Phage_int_SAM_4"/>
    <property type="match status" value="1"/>
</dbReference>
<dbReference type="PANTHER" id="PTHR30349:SF64">
    <property type="entry name" value="PROPHAGE INTEGRASE INTD-RELATED"/>
    <property type="match status" value="1"/>
</dbReference>
<dbReference type="InterPro" id="IPR011010">
    <property type="entry name" value="DNA_brk_join_enz"/>
</dbReference>
<dbReference type="KEGG" id="wfu:AXE80_07190"/>
<keyword evidence="9" id="KW-1185">Reference proteome</keyword>
<gene>
    <name evidence="8" type="ORF">AXE80_07190</name>
</gene>
<sequence length="399" mass="46853">MKKITLKPMVYRNKEIIILEFEHDHKLIYDLKSSDYRIKWDDYLNNWYVIKDGFDLNSFYDDFNHLVLLDYSLLRKEQKKSVVNISSKKDSIKNRLNDEQKNQLNAFYKFLKGKRFSESTLKTYTHLVAEFVIHQKEIKPFTIRDIEVYVENVLEPSKASISTHRQFISAMKHYITFTKMPLEIDFNALAPRKSKLLPNVLSNEEVIELIRVTKNLKHRICIALIYSSGLRIGELINLKLRDFDLQRQLIKIQSGKGRKDRYVPIANVIMPLLHNYLTTYNPKIYLIEGVEEGTPYSTESIRKFLKKSCALAGVIKRVTPHTLRHSYATHLLENGTDIRYIQELLGHSRPETTMVYTHVRSQDLQKITNPLDLFVKQIEQQQKSSIFSQKQTLKGTDNP</sequence>
<proteinExistence type="inferred from homology"/>
<dbReference type="PROSITE" id="PS51898">
    <property type="entry name" value="TYR_RECOMBINASE"/>
    <property type="match status" value="1"/>
</dbReference>
<comment type="similarity">
    <text evidence="1">Belongs to the 'phage' integrase family.</text>
</comment>
<organism evidence="8 9">
    <name type="scientific">Wenyingzhuangia fucanilytica</name>
    <dbReference type="NCBI Taxonomy" id="1790137"/>
    <lineage>
        <taxon>Bacteria</taxon>
        <taxon>Pseudomonadati</taxon>
        <taxon>Bacteroidota</taxon>
        <taxon>Flavobacteriia</taxon>
        <taxon>Flavobacteriales</taxon>
        <taxon>Flavobacteriaceae</taxon>
        <taxon>Wenyingzhuangia</taxon>
    </lineage>
</organism>
<dbReference type="SUPFAM" id="SSF56349">
    <property type="entry name" value="DNA breaking-rejoining enzymes"/>
    <property type="match status" value="1"/>
</dbReference>
<dbReference type="Gene3D" id="1.10.443.10">
    <property type="entry name" value="Intergrase catalytic core"/>
    <property type="match status" value="1"/>
</dbReference>
<evidence type="ECO:0000313" key="8">
    <source>
        <dbReference type="EMBL" id="ANW96074.1"/>
    </source>
</evidence>
<protein>
    <recommendedName>
        <fullName evidence="10">Integrase</fullName>
    </recommendedName>
</protein>
<evidence type="ECO:0000256" key="3">
    <source>
        <dbReference type="ARBA" id="ARBA00023125"/>
    </source>
</evidence>
<dbReference type="STRING" id="1790137.AXE80_07190"/>
<keyword evidence="4" id="KW-0233">DNA recombination</keyword>
<evidence type="ECO:0000256" key="4">
    <source>
        <dbReference type="ARBA" id="ARBA00023172"/>
    </source>
</evidence>
<evidence type="ECO:0000313" key="9">
    <source>
        <dbReference type="Proteomes" id="UP000092967"/>
    </source>
</evidence>
<accession>A0A1B1Y5Q0</accession>
<dbReference type="PANTHER" id="PTHR30349">
    <property type="entry name" value="PHAGE INTEGRASE-RELATED"/>
    <property type="match status" value="1"/>
</dbReference>
<feature type="domain" description="Tyr recombinase" evidence="6">
    <location>
        <begin position="196"/>
        <end position="369"/>
    </location>
</feature>
<keyword evidence="2" id="KW-0229">DNA integration</keyword>
<dbReference type="InterPro" id="IPR050090">
    <property type="entry name" value="Tyrosine_recombinase_XerCD"/>
</dbReference>
<evidence type="ECO:0008006" key="10">
    <source>
        <dbReference type="Google" id="ProtNLM"/>
    </source>
</evidence>
<feature type="domain" description="Core-binding (CB)" evidence="7">
    <location>
        <begin position="98"/>
        <end position="176"/>
    </location>
</feature>
<dbReference type="InterPro" id="IPR044068">
    <property type="entry name" value="CB"/>
</dbReference>
<dbReference type="RefSeq" id="WP_068825829.1">
    <property type="nucleotide sequence ID" value="NZ_CP014224.1"/>
</dbReference>
<dbReference type="InterPro" id="IPR010998">
    <property type="entry name" value="Integrase_recombinase_N"/>
</dbReference>
<dbReference type="GO" id="GO:0006310">
    <property type="term" value="P:DNA recombination"/>
    <property type="evidence" value="ECO:0007669"/>
    <property type="project" value="UniProtKB-KW"/>
</dbReference>
<dbReference type="PROSITE" id="PS51900">
    <property type="entry name" value="CB"/>
    <property type="match status" value="1"/>
</dbReference>
<dbReference type="InterPro" id="IPR004107">
    <property type="entry name" value="Integrase_SAM-like_N"/>
</dbReference>
<dbReference type="Gene3D" id="1.10.150.130">
    <property type="match status" value="1"/>
</dbReference>
<dbReference type="Pfam" id="PF00589">
    <property type="entry name" value="Phage_integrase"/>
    <property type="match status" value="1"/>
</dbReference>
<dbReference type="OrthoDB" id="9801717at2"/>
<dbReference type="AlphaFoldDB" id="A0A1B1Y5Q0"/>
<dbReference type="InterPro" id="IPR002104">
    <property type="entry name" value="Integrase_catalytic"/>
</dbReference>
<evidence type="ECO:0000259" key="7">
    <source>
        <dbReference type="PROSITE" id="PS51900"/>
    </source>
</evidence>
<evidence type="ECO:0000259" key="6">
    <source>
        <dbReference type="PROSITE" id="PS51898"/>
    </source>
</evidence>